<feature type="transmembrane region" description="Helical" evidence="1">
    <location>
        <begin position="132"/>
        <end position="151"/>
    </location>
</feature>
<feature type="transmembrane region" description="Helical" evidence="1">
    <location>
        <begin position="66"/>
        <end position="87"/>
    </location>
</feature>
<reference evidence="2 3" key="1">
    <citation type="journal article" date="2013" name="ISME J.">
        <title>A metabolic model for members of the genus Tetrasphaera involved in enhanced biological phosphorus removal.</title>
        <authorList>
            <person name="Kristiansen R."/>
            <person name="Nguyen H.T.T."/>
            <person name="Saunders A.M."/>
            <person name="Nielsen J.L."/>
            <person name="Wimmer R."/>
            <person name="Le V.Q."/>
            <person name="McIlroy S.J."/>
            <person name="Petrovski S."/>
            <person name="Seviour R.J."/>
            <person name="Calteau A."/>
            <person name="Nielsen K.L."/>
            <person name="Nielsen P.H."/>
        </authorList>
    </citation>
    <scope>NUCLEOTIDE SEQUENCE [LARGE SCALE GENOMIC DNA]</scope>
    <source>
        <strain evidence="2 3">T1-X7</strain>
    </source>
</reference>
<keyword evidence="1" id="KW-0812">Transmembrane</keyword>
<protein>
    <submittedName>
        <fullName evidence="2">Uncharacterized protein</fullName>
    </submittedName>
</protein>
<organism evidence="2 3">
    <name type="scientific">Nostocoides japonicum T1-X7</name>
    <dbReference type="NCBI Taxonomy" id="1194083"/>
    <lineage>
        <taxon>Bacteria</taxon>
        <taxon>Bacillati</taxon>
        <taxon>Actinomycetota</taxon>
        <taxon>Actinomycetes</taxon>
        <taxon>Micrococcales</taxon>
        <taxon>Intrasporangiaceae</taxon>
        <taxon>Nostocoides</taxon>
    </lineage>
</organism>
<dbReference type="OrthoDB" id="4570909at2"/>
<comment type="caution">
    <text evidence="2">The sequence shown here is derived from an EMBL/GenBank/DDBJ whole genome shotgun (WGS) entry which is preliminary data.</text>
</comment>
<name>A0A077M0E0_9MICO</name>
<feature type="transmembrane region" description="Helical" evidence="1">
    <location>
        <begin position="93"/>
        <end position="111"/>
    </location>
</feature>
<evidence type="ECO:0000256" key="1">
    <source>
        <dbReference type="SAM" id="Phobius"/>
    </source>
</evidence>
<keyword evidence="1" id="KW-0472">Membrane</keyword>
<dbReference type="AlphaFoldDB" id="A0A077M0E0"/>
<dbReference type="EMBL" id="CAJB01000227">
    <property type="protein sequence ID" value="CCH78587.1"/>
    <property type="molecule type" value="Genomic_DNA"/>
</dbReference>
<keyword evidence="3" id="KW-1185">Reference proteome</keyword>
<dbReference type="STRING" id="1194083.BN12_3020003"/>
<dbReference type="RefSeq" id="WP_048555462.1">
    <property type="nucleotide sequence ID" value="NZ_HF570958.1"/>
</dbReference>
<accession>A0A077M0E0</accession>
<keyword evidence="1" id="KW-1133">Transmembrane helix</keyword>
<feature type="transmembrane region" description="Helical" evidence="1">
    <location>
        <begin position="35"/>
        <end position="54"/>
    </location>
</feature>
<feature type="transmembrane region" description="Helical" evidence="1">
    <location>
        <begin position="179"/>
        <end position="198"/>
    </location>
</feature>
<gene>
    <name evidence="2" type="ORF">BN12_3020003</name>
</gene>
<proteinExistence type="predicted"/>
<sequence length="203" mass="21645">MTTQHALPTAGRRLLSEPTVPILLLAGVVQVARRSVADIVLFLGMAVVVVWDARRRIDPGEVRPRWRVPTGLPLLLLATGFALAVAIPSRSSPWLDVSLAMPGALALVAVLSTPAGPPPGPSGTDVDRSRGWLAWPLLALCLAVLELGAFLSQASPTTPNPDHPTVSTTVEPLLDGRPVRAVVLFVWFLTGAWLARAVREESR</sequence>
<evidence type="ECO:0000313" key="2">
    <source>
        <dbReference type="EMBL" id="CCH78587.1"/>
    </source>
</evidence>
<evidence type="ECO:0000313" key="3">
    <source>
        <dbReference type="Proteomes" id="UP000035721"/>
    </source>
</evidence>
<dbReference type="Proteomes" id="UP000035721">
    <property type="component" value="Unassembled WGS sequence"/>
</dbReference>